<evidence type="ECO:0000256" key="5">
    <source>
        <dbReference type="ARBA" id="ARBA00040604"/>
    </source>
</evidence>
<evidence type="ECO:0000256" key="2">
    <source>
        <dbReference type="ARBA" id="ARBA00009540"/>
    </source>
</evidence>
<feature type="domain" description="TLDc" evidence="6">
    <location>
        <begin position="1"/>
        <end position="206"/>
    </location>
</feature>
<dbReference type="Pfam" id="PF07534">
    <property type="entry name" value="TLD"/>
    <property type="match status" value="2"/>
</dbReference>
<evidence type="ECO:0000313" key="7">
    <source>
        <dbReference type="EMBL" id="KAJ3566135.1"/>
    </source>
</evidence>
<evidence type="ECO:0000256" key="4">
    <source>
        <dbReference type="ARBA" id="ARBA00037112"/>
    </source>
</evidence>
<comment type="function">
    <text evidence="4">May be involved in protection from oxidative damage.</text>
</comment>
<dbReference type="InterPro" id="IPR006571">
    <property type="entry name" value="TLDc_dom"/>
</dbReference>
<dbReference type="VEuPathDB" id="FungiDB:F4678DRAFT_182415"/>
<comment type="caution">
    <text evidence="7">The sequence shown here is derived from an EMBL/GenBank/DDBJ whole genome shotgun (WGS) entry which is preliminary data.</text>
</comment>
<dbReference type="GO" id="GO:0006979">
    <property type="term" value="P:response to oxidative stress"/>
    <property type="evidence" value="ECO:0007669"/>
    <property type="project" value="TreeGrafter"/>
</dbReference>
<dbReference type="EMBL" id="JANPWZ010001395">
    <property type="protein sequence ID" value="KAJ3566135.1"/>
    <property type="molecule type" value="Genomic_DNA"/>
</dbReference>
<keyword evidence="8" id="KW-1185">Reference proteome</keyword>
<proteinExistence type="inferred from homology"/>
<dbReference type="SMART" id="SM00584">
    <property type="entry name" value="TLDc"/>
    <property type="match status" value="1"/>
</dbReference>
<comment type="subcellular location">
    <subcellularLocation>
        <location evidence="1">Mitochondrion</location>
    </subcellularLocation>
</comment>
<protein>
    <recommendedName>
        <fullName evidence="5">Oxidation resistance protein 1</fullName>
    </recommendedName>
</protein>
<evidence type="ECO:0000256" key="1">
    <source>
        <dbReference type="ARBA" id="ARBA00004173"/>
    </source>
</evidence>
<evidence type="ECO:0000313" key="8">
    <source>
        <dbReference type="Proteomes" id="UP001148614"/>
    </source>
</evidence>
<dbReference type="AlphaFoldDB" id="A0A9W8NAU5"/>
<dbReference type="Proteomes" id="UP001148614">
    <property type="component" value="Unassembled WGS sequence"/>
</dbReference>
<organism evidence="7 8">
    <name type="scientific">Xylaria arbuscula</name>
    <dbReference type="NCBI Taxonomy" id="114810"/>
    <lineage>
        <taxon>Eukaryota</taxon>
        <taxon>Fungi</taxon>
        <taxon>Dikarya</taxon>
        <taxon>Ascomycota</taxon>
        <taxon>Pezizomycotina</taxon>
        <taxon>Sordariomycetes</taxon>
        <taxon>Xylariomycetidae</taxon>
        <taxon>Xylariales</taxon>
        <taxon>Xylariaceae</taxon>
        <taxon>Xylaria</taxon>
    </lineage>
</organism>
<reference evidence="7" key="1">
    <citation type="submission" date="2022-07" db="EMBL/GenBank/DDBJ databases">
        <title>Genome Sequence of Xylaria arbuscula.</title>
        <authorList>
            <person name="Buettner E."/>
        </authorList>
    </citation>
    <scope>NUCLEOTIDE SEQUENCE</scope>
    <source>
        <strain evidence="7">VT107</strain>
    </source>
</reference>
<name>A0A9W8NAU5_9PEZI</name>
<evidence type="ECO:0000259" key="6">
    <source>
        <dbReference type="PROSITE" id="PS51886"/>
    </source>
</evidence>
<evidence type="ECO:0000256" key="3">
    <source>
        <dbReference type="ARBA" id="ARBA00023128"/>
    </source>
</evidence>
<accession>A0A9W8NAU5</accession>
<sequence length="258" mass="28293">MEDWRLVYSLYQNGSSLATLYQLCEKYRGVRAGFVLVVRDGKDGIFGAYLTEAPHPAPSYFGTGECFLWRASLHAPLPPPPSADTTNLNYRTTTIASTTPSATNGSSRGNLTPGAPDYIKRVPSPVSATQSVRFQTFAYTGANDYCMFCETKFLSVGGGHGGTFGLWLNDSLSRGHSAECDTFLNQPLSDEGEKFDILGVELWVRPIRLGIGEINTRGRKIFLFQGYGPAKQADRAKLASLFLEFGYGQNIKEFKAPT</sequence>
<dbReference type="PROSITE" id="PS51886">
    <property type="entry name" value="TLDC"/>
    <property type="match status" value="1"/>
</dbReference>
<dbReference type="GO" id="GO:0005739">
    <property type="term" value="C:mitochondrion"/>
    <property type="evidence" value="ECO:0007669"/>
    <property type="project" value="UniProtKB-SubCell"/>
</dbReference>
<dbReference type="GO" id="GO:0005634">
    <property type="term" value="C:nucleus"/>
    <property type="evidence" value="ECO:0007669"/>
    <property type="project" value="TreeGrafter"/>
</dbReference>
<dbReference type="PANTHER" id="PTHR23354">
    <property type="entry name" value="NUCLEOLAR PROTEIN 7/ESTROGEN RECEPTOR COACTIVATOR-RELATED"/>
    <property type="match status" value="1"/>
</dbReference>
<comment type="similarity">
    <text evidence="2">Belongs to the OXR1 family.</text>
</comment>
<keyword evidence="3" id="KW-0496">Mitochondrion</keyword>
<dbReference type="PANTHER" id="PTHR23354:SF62">
    <property type="entry name" value="MUSTARD, ISOFORM V"/>
    <property type="match status" value="1"/>
</dbReference>
<gene>
    <name evidence="7" type="ORF">NPX13_g7250</name>
</gene>